<dbReference type="Pfam" id="PF19991">
    <property type="entry name" value="HMA_2"/>
    <property type="match status" value="1"/>
</dbReference>
<accession>A0A3S1CFH9</accession>
<sequence length="172" mass="19269">MNEKNLANNQTAYSVAHEIHGRVRFHVYRLAKDSKYAEKLKALVESDSRVTQVRINTQAASIAISYESDLSDEQMREHFINLIQTAPNIATPKRFTASSITSAIFDAIVNLIDSARNINKVRKGITKKPSKPDFWERALQTLKATMKTLKSATMFVLPKRSSQAPSTLSSSN</sequence>
<organism evidence="1 2">
    <name type="scientific">Dulcicalothrix desertica PCC 7102</name>
    <dbReference type="NCBI Taxonomy" id="232991"/>
    <lineage>
        <taxon>Bacteria</taxon>
        <taxon>Bacillati</taxon>
        <taxon>Cyanobacteriota</taxon>
        <taxon>Cyanophyceae</taxon>
        <taxon>Nostocales</taxon>
        <taxon>Calotrichaceae</taxon>
        <taxon>Dulcicalothrix</taxon>
    </lineage>
</organism>
<evidence type="ECO:0000313" key="2">
    <source>
        <dbReference type="Proteomes" id="UP000271624"/>
    </source>
</evidence>
<dbReference type="EMBL" id="RSCL01000018">
    <property type="protein sequence ID" value="RUT01757.1"/>
    <property type="molecule type" value="Genomic_DNA"/>
</dbReference>
<evidence type="ECO:0000313" key="1">
    <source>
        <dbReference type="EMBL" id="RUT01757.1"/>
    </source>
</evidence>
<dbReference type="AlphaFoldDB" id="A0A3S1CFH9"/>
<gene>
    <name evidence="1" type="ORF">DSM106972_063800</name>
</gene>
<keyword evidence="2" id="KW-1185">Reference proteome</keyword>
<reference evidence="1" key="1">
    <citation type="submission" date="2018-12" db="EMBL/GenBank/DDBJ databases">
        <authorList>
            <person name="Will S."/>
            <person name="Neumann-Schaal M."/>
            <person name="Henke P."/>
        </authorList>
    </citation>
    <scope>NUCLEOTIDE SEQUENCE</scope>
    <source>
        <strain evidence="1">PCC 7102</strain>
    </source>
</reference>
<proteinExistence type="predicted"/>
<dbReference type="RefSeq" id="WP_127084579.1">
    <property type="nucleotide sequence ID" value="NZ_RSCL01000018.1"/>
</dbReference>
<dbReference type="Proteomes" id="UP000271624">
    <property type="component" value="Unassembled WGS sequence"/>
</dbReference>
<dbReference type="OrthoDB" id="5772565at2"/>
<comment type="caution">
    <text evidence="1">The sequence shown here is derived from an EMBL/GenBank/DDBJ whole genome shotgun (WGS) entry which is preliminary data.</text>
</comment>
<name>A0A3S1CFH9_9CYAN</name>
<evidence type="ECO:0008006" key="3">
    <source>
        <dbReference type="Google" id="ProtNLM"/>
    </source>
</evidence>
<reference evidence="1" key="2">
    <citation type="journal article" date="2019" name="Genome Biol. Evol.">
        <title>Day and night: Metabolic profiles and evolutionary relationships of six axenic non-marine cyanobacteria.</title>
        <authorList>
            <person name="Will S.E."/>
            <person name="Henke P."/>
            <person name="Boedeker C."/>
            <person name="Huang S."/>
            <person name="Brinkmann H."/>
            <person name="Rohde M."/>
            <person name="Jarek M."/>
            <person name="Friedl T."/>
            <person name="Seufert S."/>
            <person name="Schumacher M."/>
            <person name="Overmann J."/>
            <person name="Neumann-Schaal M."/>
            <person name="Petersen J."/>
        </authorList>
    </citation>
    <scope>NUCLEOTIDE SEQUENCE [LARGE SCALE GENOMIC DNA]</scope>
    <source>
        <strain evidence="1">PCC 7102</strain>
    </source>
</reference>
<protein>
    <recommendedName>
        <fullName evidence="3">HMA domain-containing protein</fullName>
    </recommendedName>
</protein>